<organism evidence="1 2">
    <name type="scientific">Acaulospora colombiana</name>
    <dbReference type="NCBI Taxonomy" id="27376"/>
    <lineage>
        <taxon>Eukaryota</taxon>
        <taxon>Fungi</taxon>
        <taxon>Fungi incertae sedis</taxon>
        <taxon>Mucoromycota</taxon>
        <taxon>Glomeromycotina</taxon>
        <taxon>Glomeromycetes</taxon>
        <taxon>Diversisporales</taxon>
        <taxon>Acaulosporaceae</taxon>
        <taxon>Acaulospora</taxon>
    </lineage>
</organism>
<accession>A0ACA9K677</accession>
<evidence type="ECO:0000313" key="1">
    <source>
        <dbReference type="EMBL" id="CAG8454754.1"/>
    </source>
</evidence>
<proteinExistence type="predicted"/>
<comment type="caution">
    <text evidence="1">The sequence shown here is derived from an EMBL/GenBank/DDBJ whole genome shotgun (WGS) entry which is preliminary data.</text>
</comment>
<sequence>MSSRDDIEKFFGLPNETGKHVCKKLSEPAYWISILKPSLISYLNYLAQTKYSLQKDKIQSQYISELTIIKRCHKEMDGQYDTVVEALESFAVSWPFIMDNGVDIRLCCLRATAKYMKGYGSVENAMLLY</sequence>
<name>A0ACA9K677_9GLOM</name>
<evidence type="ECO:0000313" key="2">
    <source>
        <dbReference type="Proteomes" id="UP000789525"/>
    </source>
</evidence>
<keyword evidence="2" id="KW-1185">Reference proteome</keyword>
<reference evidence="1" key="1">
    <citation type="submission" date="2021-06" db="EMBL/GenBank/DDBJ databases">
        <authorList>
            <person name="Kallberg Y."/>
            <person name="Tangrot J."/>
            <person name="Rosling A."/>
        </authorList>
    </citation>
    <scope>NUCLEOTIDE SEQUENCE</scope>
    <source>
        <strain evidence="1">CL356</strain>
    </source>
</reference>
<dbReference type="EMBL" id="CAJVPT010001008">
    <property type="protein sequence ID" value="CAG8454754.1"/>
    <property type="molecule type" value="Genomic_DNA"/>
</dbReference>
<protein>
    <submittedName>
        <fullName evidence="1">15978_t:CDS:1</fullName>
    </submittedName>
</protein>
<dbReference type="Proteomes" id="UP000789525">
    <property type="component" value="Unassembled WGS sequence"/>
</dbReference>
<gene>
    <name evidence="1" type="ORF">ACOLOM_LOCUS919</name>
</gene>